<accession>A0A398CJS1</accession>
<dbReference type="InterPro" id="IPR050708">
    <property type="entry name" value="T6SS_VgrG/RHS"/>
</dbReference>
<dbReference type="AlphaFoldDB" id="A0A398CJS1"/>
<name>A0A398CJS1_9BACL</name>
<dbReference type="NCBIfam" id="TIGR03696">
    <property type="entry name" value="Rhs_assc_core"/>
    <property type="match status" value="1"/>
</dbReference>
<feature type="compositionally biased region" description="Polar residues" evidence="1">
    <location>
        <begin position="469"/>
        <end position="485"/>
    </location>
</feature>
<dbReference type="Proteomes" id="UP000266340">
    <property type="component" value="Unassembled WGS sequence"/>
</dbReference>
<comment type="caution">
    <text evidence="2">The sequence shown here is derived from an EMBL/GenBank/DDBJ whole genome shotgun (WGS) entry which is preliminary data.</text>
</comment>
<sequence>MAFSSTARSIKTRASRYKYDGFNQLVKVSSGSGGSTYEYNGDGLRVKKTTASGTTAYLYEYDKVVLETDGAGKQTARNTYGINLITRTAGTDKFFYLYNGHADVTALINTVGTIVGTYEYDAFGNITNKTGTSNNSIRYAGYQYDEENKLYYLNARYYDPKIARFLSEDTYRGQADDPLSLNLYSYVHNEPMMYVDPTGNTDVSLREIAGATGSTIVYDAKTKTATVTLVSGYSVTFDPKQKGSGVTLVNGRMIVDNEVFDKMMTGSKKTSSGTIYAYVDSYVAPSVKDKKGNEIEAAKVAVVTLVGKQTNSYVKNDFGFAVPEMKTLRNSTVIYNKDTNKVLDTTSVFSLPSFLSPQALGGENSNSLAYSALVGYAFKDGEMNKGERKQLDFSKDGAALLELSIRLNKQGMSLAQASFLYQQQYGNFDLVAAYAGIRSIKVGGSVSAPVKVVNRSSFTSNRRSSNTSQGAGNSAKLSSSTNPNDYLNTALKRQGLDKAPSNFKEKWSQDGYDYEVRIHPADPKYGKQGDIYRVARREQGTDANGQGKGWEYMDSNGNWHSTSSLKPQNPSYNAQAAADTHIQLK</sequence>
<evidence type="ECO:0000313" key="2">
    <source>
        <dbReference type="EMBL" id="RIE02560.1"/>
    </source>
</evidence>
<feature type="region of interest" description="Disordered" evidence="1">
    <location>
        <begin position="456"/>
        <end position="485"/>
    </location>
</feature>
<dbReference type="PANTHER" id="PTHR32305">
    <property type="match status" value="1"/>
</dbReference>
<dbReference type="InterPro" id="IPR031325">
    <property type="entry name" value="RHS_repeat"/>
</dbReference>
<feature type="region of interest" description="Disordered" evidence="1">
    <location>
        <begin position="554"/>
        <end position="585"/>
    </location>
</feature>
<evidence type="ECO:0000313" key="3">
    <source>
        <dbReference type="Proteomes" id="UP000266340"/>
    </source>
</evidence>
<reference evidence="2 3" key="1">
    <citation type="submission" date="2018-09" db="EMBL/GenBank/DDBJ databases">
        <title>Cohnella cavernae sp. nov., isolated from a karst cave.</title>
        <authorList>
            <person name="Zhu H."/>
        </authorList>
    </citation>
    <scope>NUCLEOTIDE SEQUENCE [LARGE SCALE GENOMIC DNA]</scope>
    <source>
        <strain evidence="2 3">K2E09-144</strain>
    </source>
</reference>
<organism evidence="2 3">
    <name type="scientific">Cohnella faecalis</name>
    <dbReference type="NCBI Taxonomy" id="2315694"/>
    <lineage>
        <taxon>Bacteria</taxon>
        <taxon>Bacillati</taxon>
        <taxon>Bacillota</taxon>
        <taxon>Bacilli</taxon>
        <taxon>Bacillales</taxon>
        <taxon>Paenibacillaceae</taxon>
        <taxon>Cohnella</taxon>
    </lineage>
</organism>
<feature type="compositionally biased region" description="Low complexity" evidence="1">
    <location>
        <begin position="456"/>
        <end position="468"/>
    </location>
</feature>
<dbReference type="InterPro" id="IPR006530">
    <property type="entry name" value="YD"/>
</dbReference>
<evidence type="ECO:0008006" key="4">
    <source>
        <dbReference type="Google" id="ProtNLM"/>
    </source>
</evidence>
<dbReference type="PANTHER" id="PTHR32305:SF17">
    <property type="entry name" value="TRNA NUCLEASE WAPA"/>
    <property type="match status" value="1"/>
</dbReference>
<proteinExistence type="predicted"/>
<dbReference type="EMBL" id="QXJM01000039">
    <property type="protein sequence ID" value="RIE02560.1"/>
    <property type="molecule type" value="Genomic_DNA"/>
</dbReference>
<gene>
    <name evidence="2" type="ORF">D3H35_17895</name>
</gene>
<dbReference type="InterPro" id="IPR022385">
    <property type="entry name" value="Rhs_assc_core"/>
</dbReference>
<feature type="compositionally biased region" description="Polar residues" evidence="1">
    <location>
        <begin position="555"/>
        <end position="574"/>
    </location>
</feature>
<dbReference type="Gene3D" id="2.180.10.10">
    <property type="entry name" value="RHS repeat-associated core"/>
    <property type="match status" value="1"/>
</dbReference>
<evidence type="ECO:0000256" key="1">
    <source>
        <dbReference type="SAM" id="MobiDB-lite"/>
    </source>
</evidence>
<dbReference type="Pfam" id="PF05593">
    <property type="entry name" value="RHS_repeat"/>
    <property type="match status" value="1"/>
</dbReference>
<dbReference type="NCBIfam" id="TIGR01643">
    <property type="entry name" value="YD_repeat_2x"/>
    <property type="match status" value="1"/>
</dbReference>
<keyword evidence="3" id="KW-1185">Reference proteome</keyword>
<protein>
    <recommendedName>
        <fullName evidence="4">RHS repeat-associated core domain-containing protein</fullName>
    </recommendedName>
</protein>